<dbReference type="PROSITE" id="PS51257">
    <property type="entry name" value="PROKAR_LIPOPROTEIN"/>
    <property type="match status" value="1"/>
</dbReference>
<protein>
    <recommendedName>
        <fullName evidence="2">VCBS repeat-containing protein</fullName>
    </recommendedName>
</protein>
<reference evidence="1" key="1">
    <citation type="submission" date="2018-05" db="EMBL/GenBank/DDBJ databases">
        <authorList>
            <person name="Lanie J.A."/>
            <person name="Ng W.-L."/>
            <person name="Kazmierczak K.M."/>
            <person name="Andrzejewski T.M."/>
            <person name="Davidsen T.M."/>
            <person name="Wayne K.J."/>
            <person name="Tettelin H."/>
            <person name="Glass J.I."/>
            <person name="Rusch D."/>
            <person name="Podicherti R."/>
            <person name="Tsui H.-C.T."/>
            <person name="Winkler M.E."/>
        </authorList>
    </citation>
    <scope>NUCLEOTIDE SEQUENCE</scope>
</reference>
<name>A0A382I9P1_9ZZZZ</name>
<dbReference type="EMBL" id="UINC01066047">
    <property type="protein sequence ID" value="SVB96350.1"/>
    <property type="molecule type" value="Genomic_DNA"/>
</dbReference>
<dbReference type="Gene3D" id="2.130.10.130">
    <property type="entry name" value="Integrin alpha, N-terminal"/>
    <property type="match status" value="1"/>
</dbReference>
<organism evidence="1">
    <name type="scientific">marine metagenome</name>
    <dbReference type="NCBI Taxonomy" id="408172"/>
    <lineage>
        <taxon>unclassified sequences</taxon>
        <taxon>metagenomes</taxon>
        <taxon>ecological metagenomes</taxon>
    </lineage>
</organism>
<dbReference type="AlphaFoldDB" id="A0A382I9P1"/>
<sequence length="395" mass="43334">MKKLLLLLILSLFSAQSFAGSCPDGSDPVKSISADGTYFVYKCGGSATSSSETTQTTSTPAKAKVVELEMFSRFVGQFDMKKLSENSNPNVSAFSPITDKFDINQDGHDDFIVGNTTLNTDQRNQPNEFSKPVLLFWDNNIKEYVVDIEVQKALPLLYFPRRIHGSINPKTGLTHLFIADTGLDLANYDFSKGSANLPPNCGAQNHLITYDPSSKKVTKIQLPKLWDYTHALATADLNGDQITDYVVLNSPYIKYPQKCLFNGADYTNGSYILYSNKNGGFDKVNIELNYKGYSKTPTITSGVVIVDDNNDTFLILGSEDPGDSIYALKQDSKGSFTETSKVSAPAIMRTNGKSGAYSEVLYADVNADGTKEVVASIATTDWEGRYIQLLDFNNG</sequence>
<feature type="non-terminal residue" evidence="1">
    <location>
        <position position="395"/>
    </location>
</feature>
<dbReference type="SUPFAM" id="SSF69318">
    <property type="entry name" value="Integrin alpha N-terminal domain"/>
    <property type="match status" value="1"/>
</dbReference>
<accession>A0A382I9P1</accession>
<evidence type="ECO:0008006" key="2">
    <source>
        <dbReference type="Google" id="ProtNLM"/>
    </source>
</evidence>
<proteinExistence type="predicted"/>
<gene>
    <name evidence="1" type="ORF">METZ01_LOCUS249204</name>
</gene>
<dbReference type="InterPro" id="IPR028994">
    <property type="entry name" value="Integrin_alpha_N"/>
</dbReference>
<evidence type="ECO:0000313" key="1">
    <source>
        <dbReference type="EMBL" id="SVB96350.1"/>
    </source>
</evidence>